<comment type="caution">
    <text evidence="3">The sequence shown here is derived from an EMBL/GenBank/DDBJ whole genome shotgun (WGS) entry which is preliminary data.</text>
</comment>
<gene>
    <name evidence="2" type="ORF">HZY62_12200</name>
    <name evidence="3" type="ORF">LX92_01966</name>
</gene>
<dbReference type="OrthoDB" id="1179399at2"/>
<keyword evidence="1" id="KW-0732">Signal</keyword>
<evidence type="ECO:0000313" key="3">
    <source>
        <dbReference type="EMBL" id="PWK23401.1"/>
    </source>
</evidence>
<evidence type="ECO:0000313" key="5">
    <source>
        <dbReference type="Proteomes" id="UP000651837"/>
    </source>
</evidence>
<proteinExistence type="predicted"/>
<keyword evidence="5" id="KW-1185">Reference proteome</keyword>
<protein>
    <recommendedName>
        <fullName evidence="6">LTXXQ motif family protein</fullName>
    </recommendedName>
</protein>
<evidence type="ECO:0000313" key="2">
    <source>
        <dbReference type="EMBL" id="MBD1261357.1"/>
    </source>
</evidence>
<organism evidence="3 4">
    <name type="scientific">Maribacter polysiphoniae</name>
    <dbReference type="NCBI Taxonomy" id="429344"/>
    <lineage>
        <taxon>Bacteria</taxon>
        <taxon>Pseudomonadati</taxon>
        <taxon>Bacteroidota</taxon>
        <taxon>Flavobacteriia</taxon>
        <taxon>Flavobacteriales</taxon>
        <taxon>Flavobacteriaceae</taxon>
        <taxon>Maribacter</taxon>
    </lineage>
</organism>
<dbReference type="AlphaFoldDB" id="A0A316DZ64"/>
<name>A0A316DZ64_9FLAO</name>
<evidence type="ECO:0000256" key="1">
    <source>
        <dbReference type="SAM" id="SignalP"/>
    </source>
</evidence>
<evidence type="ECO:0008006" key="6">
    <source>
        <dbReference type="Google" id="ProtNLM"/>
    </source>
</evidence>
<reference evidence="3 4" key="1">
    <citation type="submission" date="2018-05" db="EMBL/GenBank/DDBJ databases">
        <title>Genomic Encyclopedia of Archaeal and Bacterial Type Strains, Phase II (KMG-II): from individual species to whole genera.</title>
        <authorList>
            <person name="Goeker M."/>
        </authorList>
    </citation>
    <scope>NUCLEOTIDE SEQUENCE [LARGE SCALE GENOMIC DNA]</scope>
    <source>
        <strain evidence="3 4">DSM 23514</strain>
    </source>
</reference>
<feature type="chain" id="PRO_5016297908" description="LTXXQ motif family protein" evidence="1">
    <location>
        <begin position="20"/>
        <end position="115"/>
    </location>
</feature>
<dbReference type="Proteomes" id="UP000245667">
    <property type="component" value="Unassembled WGS sequence"/>
</dbReference>
<dbReference type="EMBL" id="QGGQ01000004">
    <property type="protein sequence ID" value="PWK23401.1"/>
    <property type="molecule type" value="Genomic_DNA"/>
</dbReference>
<reference evidence="2 5" key="2">
    <citation type="submission" date="2020-07" db="EMBL/GenBank/DDBJ databases">
        <title>The draft genome sequence of Maribacter polysiphoniae KCTC 22021.</title>
        <authorList>
            <person name="Mu L."/>
        </authorList>
    </citation>
    <scope>NUCLEOTIDE SEQUENCE [LARGE SCALE GENOMIC DNA]</scope>
    <source>
        <strain evidence="2 5">KCTC 22021</strain>
    </source>
</reference>
<dbReference type="RefSeq" id="WP_109650127.1">
    <property type="nucleotide sequence ID" value="NZ_JACWLN010000004.1"/>
</dbReference>
<feature type="signal peptide" evidence="1">
    <location>
        <begin position="1"/>
        <end position="19"/>
    </location>
</feature>
<dbReference type="EMBL" id="JACWLN010000004">
    <property type="protein sequence ID" value="MBD1261357.1"/>
    <property type="molecule type" value="Genomic_DNA"/>
</dbReference>
<accession>A0A316DZ64</accession>
<dbReference type="Proteomes" id="UP000651837">
    <property type="component" value="Unassembled WGS sequence"/>
</dbReference>
<evidence type="ECO:0000313" key="4">
    <source>
        <dbReference type="Proteomes" id="UP000245667"/>
    </source>
</evidence>
<sequence>MRKFILLFSALLLAQIGSANTILQDGDAVVKAKAKELTKKYTAELGLEADQLADFEQTLTGYMVKKAKVGKLNISESDKAVMLKQLTTQENEDMAAMLSKGQLKKYLKAKAKLQP</sequence>